<feature type="domain" description="Glycoside hydrolase family 5" evidence="6">
    <location>
        <begin position="187"/>
        <end position="375"/>
    </location>
</feature>
<dbReference type="Pfam" id="PF26410">
    <property type="entry name" value="GH5_mannosidase"/>
    <property type="match status" value="1"/>
</dbReference>
<comment type="catalytic activity">
    <reaction evidence="1">
        <text>Random hydrolysis of (1-&gt;4)-beta-D-mannosidic linkages in mannans, galactomannans and glucomannans.</text>
        <dbReference type="EC" id="3.2.1.78"/>
    </reaction>
</comment>
<dbReference type="SUPFAM" id="SSF51445">
    <property type="entry name" value="(Trans)glycosidases"/>
    <property type="match status" value="1"/>
</dbReference>
<proteinExistence type="inferred from homology"/>
<evidence type="ECO:0000259" key="6">
    <source>
        <dbReference type="Pfam" id="PF26410"/>
    </source>
</evidence>
<keyword evidence="4" id="KW-0378">Hydrolase</keyword>
<evidence type="ECO:0000256" key="1">
    <source>
        <dbReference type="ARBA" id="ARBA00001678"/>
    </source>
</evidence>
<dbReference type="InterPro" id="IPR001547">
    <property type="entry name" value="Glyco_hydro_5"/>
</dbReference>
<keyword evidence="5" id="KW-0326">Glycosidase</keyword>
<comment type="similarity">
    <text evidence="2">Belongs to the glycosyl hydrolase 5 (cellulase A) family.</text>
</comment>
<evidence type="ECO:0000256" key="5">
    <source>
        <dbReference type="ARBA" id="ARBA00023295"/>
    </source>
</evidence>
<comment type="caution">
    <text evidence="7">The sequence shown here is derived from an EMBL/GenBank/DDBJ whole genome shotgun (WGS) entry which is preliminary data.</text>
</comment>
<dbReference type="EC" id="3.2.1.78" evidence="3"/>
<dbReference type="EMBL" id="MTKT01005384">
    <property type="protein sequence ID" value="OWM67540.1"/>
    <property type="molecule type" value="Genomic_DNA"/>
</dbReference>
<evidence type="ECO:0000256" key="3">
    <source>
        <dbReference type="ARBA" id="ARBA00012706"/>
    </source>
</evidence>
<dbReference type="InterPro" id="IPR045053">
    <property type="entry name" value="MAN-like"/>
</dbReference>
<accession>A0A218W5H4</accession>
<reference evidence="8" key="1">
    <citation type="journal article" date="2017" name="Plant J.">
        <title>The pomegranate (Punica granatum L.) genome and the genomics of punicalagin biosynthesis.</title>
        <authorList>
            <person name="Qin G."/>
            <person name="Xu C."/>
            <person name="Ming R."/>
            <person name="Tang H."/>
            <person name="Guyot R."/>
            <person name="Kramer E.M."/>
            <person name="Hu Y."/>
            <person name="Yi X."/>
            <person name="Qi Y."/>
            <person name="Xu X."/>
            <person name="Gao Z."/>
            <person name="Pan H."/>
            <person name="Jian J."/>
            <person name="Tian Y."/>
            <person name="Yue Z."/>
            <person name="Xu Y."/>
        </authorList>
    </citation>
    <scope>NUCLEOTIDE SEQUENCE [LARGE SCALE GENOMIC DNA]</scope>
    <source>
        <strain evidence="8">cv. Dabenzi</strain>
    </source>
</reference>
<evidence type="ECO:0000313" key="7">
    <source>
        <dbReference type="EMBL" id="OWM67540.1"/>
    </source>
</evidence>
<evidence type="ECO:0000313" key="8">
    <source>
        <dbReference type="Proteomes" id="UP000197138"/>
    </source>
</evidence>
<dbReference type="FunFam" id="3.20.20.80:FF:000313">
    <property type="entry name" value="Uncharacterized protein"/>
    <property type="match status" value="1"/>
</dbReference>
<dbReference type="AlphaFoldDB" id="A0A218W5H4"/>
<organism evidence="7 8">
    <name type="scientific">Punica granatum</name>
    <name type="common">Pomegranate</name>
    <dbReference type="NCBI Taxonomy" id="22663"/>
    <lineage>
        <taxon>Eukaryota</taxon>
        <taxon>Viridiplantae</taxon>
        <taxon>Streptophyta</taxon>
        <taxon>Embryophyta</taxon>
        <taxon>Tracheophyta</taxon>
        <taxon>Spermatophyta</taxon>
        <taxon>Magnoliopsida</taxon>
        <taxon>eudicotyledons</taxon>
        <taxon>Gunneridae</taxon>
        <taxon>Pentapetalae</taxon>
        <taxon>rosids</taxon>
        <taxon>malvids</taxon>
        <taxon>Myrtales</taxon>
        <taxon>Lythraceae</taxon>
        <taxon>Punica</taxon>
    </lineage>
</organism>
<name>A0A218W5H4_PUNGR</name>
<dbReference type="InterPro" id="IPR017853">
    <property type="entry name" value="GH"/>
</dbReference>
<dbReference type="PANTHER" id="PTHR31451">
    <property type="match status" value="1"/>
</dbReference>
<dbReference type="GO" id="GO:0016985">
    <property type="term" value="F:mannan endo-1,4-beta-mannosidase activity"/>
    <property type="evidence" value="ECO:0007669"/>
    <property type="project" value="UniProtKB-EC"/>
</dbReference>
<gene>
    <name evidence="7" type="ORF">CDL15_Pgr028403</name>
</gene>
<dbReference type="Proteomes" id="UP000197138">
    <property type="component" value="Unassembled WGS sequence"/>
</dbReference>
<sequence length="417" mass="47254">MFPSIQLFKLSLVARLPIPGNIYWTSGESYSQSFIPKESPVQLRLILSSSSSSREGFFLHVPMKLENFTSIIITETTMTNYNEEVATPLGEGFVQVRGTPFDLNGSPFLFNGFNSYWMMNVATEPADRNKVSDVFREAFAAGLSLCRMWAFSDGGDHALQISPGVYDELVFHRRKADQYVQWARNAGETVDGDDDFYTNAVVKGYYRRHVQEVLTRVNAITGIAYRDDPTVMAWELMNEPRCQVDYSGNTINEWVQGMAPYFNKHLLAVGMEGFYGDSIPDRKQYDPGYQFGTDFIRSNLVEEIDFGTIHAYPDVCHLEDSRTIIGKPLVSTEFGKSKKDPHYSLDVRDSYMNAVYVDIYDLARNGGAFRGGLVWQILAEWMDFYDDGYKILLLLEPSTNSVIAQQLSKVAALEHTL</sequence>
<evidence type="ECO:0000256" key="2">
    <source>
        <dbReference type="ARBA" id="ARBA00005641"/>
    </source>
</evidence>
<dbReference type="PANTHER" id="PTHR31451:SF53">
    <property type="entry name" value="MANNAN ENDO-1,4-BETA-MANNOSIDASE"/>
    <property type="match status" value="1"/>
</dbReference>
<protein>
    <recommendedName>
        <fullName evidence="3">mannan endo-1,4-beta-mannosidase</fullName>
        <ecNumber evidence="3">3.2.1.78</ecNumber>
    </recommendedName>
</protein>
<evidence type="ECO:0000256" key="4">
    <source>
        <dbReference type="ARBA" id="ARBA00022801"/>
    </source>
</evidence>
<dbReference type="Gene3D" id="3.20.20.80">
    <property type="entry name" value="Glycosidases"/>
    <property type="match status" value="1"/>
</dbReference>